<sequence length="80" mass="9413">MPQILPVVEDCLRKLIEVTNPTLSRDQKIETARQFAIMVERWIRANEKNRAKVLKAEGVRLEKFLNRLLKQNKKKTKAAR</sequence>
<organism evidence="1 2">
    <name type="scientific">Candidatus Liptonbacteria bacterium RIFCSPLOWO2_01_FULL_52_25</name>
    <dbReference type="NCBI Taxonomy" id="1798650"/>
    <lineage>
        <taxon>Bacteria</taxon>
        <taxon>Candidatus Liptoniibacteriota</taxon>
    </lineage>
</organism>
<dbReference type="Proteomes" id="UP000178880">
    <property type="component" value="Unassembled WGS sequence"/>
</dbReference>
<name>A0A1G2CDK7_9BACT</name>
<accession>A0A1G2CDK7</accession>
<proteinExistence type="predicted"/>
<dbReference type="EMBL" id="MHLA01000017">
    <property type="protein sequence ID" value="OGY99281.1"/>
    <property type="molecule type" value="Genomic_DNA"/>
</dbReference>
<reference evidence="1 2" key="1">
    <citation type="journal article" date="2016" name="Nat. Commun.">
        <title>Thousands of microbial genomes shed light on interconnected biogeochemical processes in an aquifer system.</title>
        <authorList>
            <person name="Anantharaman K."/>
            <person name="Brown C.T."/>
            <person name="Hug L.A."/>
            <person name="Sharon I."/>
            <person name="Castelle C.J."/>
            <person name="Probst A.J."/>
            <person name="Thomas B.C."/>
            <person name="Singh A."/>
            <person name="Wilkins M.J."/>
            <person name="Karaoz U."/>
            <person name="Brodie E.L."/>
            <person name="Williams K.H."/>
            <person name="Hubbard S.S."/>
            <person name="Banfield J.F."/>
        </authorList>
    </citation>
    <scope>NUCLEOTIDE SEQUENCE [LARGE SCALE GENOMIC DNA]</scope>
</reference>
<protein>
    <submittedName>
        <fullName evidence="1">Uncharacterized protein</fullName>
    </submittedName>
</protein>
<comment type="caution">
    <text evidence="1">The sequence shown here is derived from an EMBL/GenBank/DDBJ whole genome shotgun (WGS) entry which is preliminary data.</text>
</comment>
<dbReference type="AlphaFoldDB" id="A0A1G2CDK7"/>
<gene>
    <name evidence="1" type="ORF">A2945_04905</name>
</gene>
<dbReference type="STRING" id="1798650.A2945_04905"/>
<evidence type="ECO:0000313" key="2">
    <source>
        <dbReference type="Proteomes" id="UP000178880"/>
    </source>
</evidence>
<evidence type="ECO:0000313" key="1">
    <source>
        <dbReference type="EMBL" id="OGY99281.1"/>
    </source>
</evidence>